<dbReference type="PANTHER" id="PTHR31605">
    <property type="entry name" value="GLYCEROL-3-PHOSPHATE O-ACYLTRANSFERASE 1"/>
    <property type="match status" value="1"/>
</dbReference>
<dbReference type="PANTHER" id="PTHR31605:SF0">
    <property type="entry name" value="GLYCEROL-3-PHOSPHATE O-ACYLTRANSFERASE 1"/>
    <property type="match status" value="1"/>
</dbReference>
<dbReference type="GO" id="GO:0016746">
    <property type="term" value="F:acyltransferase activity"/>
    <property type="evidence" value="ECO:0007669"/>
    <property type="project" value="UniProtKB-KW"/>
</dbReference>
<organism evidence="3 4">
    <name type="scientific">Polaribacter batillariae</name>
    <dbReference type="NCBI Taxonomy" id="2808900"/>
    <lineage>
        <taxon>Bacteria</taxon>
        <taxon>Pseudomonadati</taxon>
        <taxon>Bacteroidota</taxon>
        <taxon>Flavobacteriia</taxon>
        <taxon>Flavobacteriales</taxon>
        <taxon>Flavobacteriaceae</taxon>
    </lineage>
</organism>
<keyword evidence="3" id="KW-0012">Acyltransferase</keyword>
<feature type="transmembrane region" description="Helical" evidence="1">
    <location>
        <begin position="292"/>
        <end position="314"/>
    </location>
</feature>
<feature type="domain" description="Phospholipid/glycerol acyltransferase" evidence="2">
    <location>
        <begin position="39"/>
        <end position="166"/>
    </location>
</feature>
<protein>
    <submittedName>
        <fullName evidence="3">1-acyl-sn-glycerol-3-phosphate acyltransferase</fullName>
    </submittedName>
</protein>
<feature type="transmembrane region" description="Helical" evidence="1">
    <location>
        <begin position="261"/>
        <end position="280"/>
    </location>
</feature>
<name>A0ABX7SVR6_9FLAO</name>
<dbReference type="EMBL" id="CP071795">
    <property type="protein sequence ID" value="QTD37410.1"/>
    <property type="molecule type" value="Genomic_DNA"/>
</dbReference>
<dbReference type="Pfam" id="PF01553">
    <property type="entry name" value="Acyltransferase"/>
    <property type="match status" value="1"/>
</dbReference>
<feature type="transmembrane region" description="Helical" evidence="1">
    <location>
        <begin position="320"/>
        <end position="340"/>
    </location>
</feature>
<gene>
    <name evidence="3" type="ORF">JL193_15155</name>
</gene>
<evidence type="ECO:0000313" key="4">
    <source>
        <dbReference type="Proteomes" id="UP000663935"/>
    </source>
</evidence>
<dbReference type="RefSeq" id="WP_207971581.1">
    <property type="nucleotide sequence ID" value="NZ_CP071795.1"/>
</dbReference>
<reference evidence="3 4" key="1">
    <citation type="submission" date="2021-03" db="EMBL/GenBank/DDBJ databases">
        <title>Complete genome of Polaribacter_sp.G4M1.</title>
        <authorList>
            <person name="Jeong S.W."/>
            <person name="Bae J.W."/>
        </authorList>
    </citation>
    <scope>NUCLEOTIDE SEQUENCE [LARGE SCALE GENOMIC DNA]</scope>
    <source>
        <strain evidence="3 4">G4M1</strain>
    </source>
</reference>
<dbReference type="InterPro" id="IPR052744">
    <property type="entry name" value="GPAT/DAPAT"/>
</dbReference>
<keyword evidence="1" id="KW-0472">Membrane</keyword>
<dbReference type="InterPro" id="IPR002123">
    <property type="entry name" value="Plipid/glycerol_acylTrfase"/>
</dbReference>
<evidence type="ECO:0000259" key="2">
    <source>
        <dbReference type="SMART" id="SM00563"/>
    </source>
</evidence>
<keyword evidence="1" id="KW-1133">Transmembrane helix</keyword>
<keyword evidence="4" id="KW-1185">Reference proteome</keyword>
<evidence type="ECO:0000313" key="3">
    <source>
        <dbReference type="EMBL" id="QTD37410.1"/>
    </source>
</evidence>
<dbReference type="CDD" id="cd07992">
    <property type="entry name" value="LPLAT_AAK14816-like"/>
    <property type="match status" value="1"/>
</dbReference>
<sequence length="360" mass="41326">MIQKIWFTLLWSYIKFGLFFYSKKITVLGKKNIPKKGAVLLAVNHPNGLVDPLYVTTVKFRQNYFLVRAASFKNPLIKKILESLNLMPIYRIRDGIKQLSKNQEIFEKCFNILAKGETLMIFPEGSHHKKRTIRPLSKGFTRIISGALEKHPNLDIKVVPVGITYQHISNFPAKVCINYGKPIATKAIFKANTPAKSSSILKQKVTEQLQKLTVYIPDDKNYEQTLQKLNNAQVDFTKVDAVNKMIKNNAIPEKKTPQKNYLKPLLYLIILNSIIPFLIWKKVAKKIDEIEFIDTFKFGLNFATCSLFYCLQAYIICVFYGNLIGFCYLIMATLLILIYVKFSPTNAKKHTELTKASKQV</sequence>
<accession>A0ABX7SVR6</accession>
<proteinExistence type="predicted"/>
<keyword evidence="3" id="KW-0808">Transferase</keyword>
<keyword evidence="1" id="KW-0812">Transmembrane</keyword>
<evidence type="ECO:0000256" key="1">
    <source>
        <dbReference type="SAM" id="Phobius"/>
    </source>
</evidence>
<dbReference type="Proteomes" id="UP000663935">
    <property type="component" value="Chromosome"/>
</dbReference>
<dbReference type="SUPFAM" id="SSF69593">
    <property type="entry name" value="Glycerol-3-phosphate (1)-acyltransferase"/>
    <property type="match status" value="1"/>
</dbReference>
<dbReference type="SMART" id="SM00563">
    <property type="entry name" value="PlsC"/>
    <property type="match status" value="1"/>
</dbReference>